<feature type="domain" description="Amine oxidase" evidence="3">
    <location>
        <begin position="141"/>
        <end position="482"/>
    </location>
</feature>
<dbReference type="PANTHER" id="PTHR10742:SF410">
    <property type="entry name" value="LYSINE-SPECIFIC HISTONE DEMETHYLASE 2"/>
    <property type="match status" value="1"/>
</dbReference>
<dbReference type="Gene3D" id="3.50.50.60">
    <property type="entry name" value="FAD/NAD(P)-binding domain"/>
    <property type="match status" value="3"/>
</dbReference>
<evidence type="ECO:0000313" key="6">
    <source>
        <dbReference type="Proteomes" id="UP000321154"/>
    </source>
</evidence>
<dbReference type="PROSITE" id="PS51257">
    <property type="entry name" value="PROKAR_LIPOPROTEIN"/>
    <property type="match status" value="1"/>
</dbReference>
<evidence type="ECO:0000313" key="4">
    <source>
        <dbReference type="EMBL" id="GEK84486.1"/>
    </source>
</evidence>
<dbReference type="Proteomes" id="UP000321154">
    <property type="component" value="Unassembled WGS sequence"/>
</dbReference>
<feature type="signal peptide" evidence="2">
    <location>
        <begin position="1"/>
        <end position="22"/>
    </location>
</feature>
<dbReference type="InterPro" id="IPR036188">
    <property type="entry name" value="FAD/NAD-bd_sf"/>
</dbReference>
<dbReference type="PANTHER" id="PTHR10742">
    <property type="entry name" value="FLAVIN MONOAMINE OXIDASE"/>
    <property type="match status" value="1"/>
</dbReference>
<feature type="compositionally biased region" description="Polar residues" evidence="1">
    <location>
        <begin position="480"/>
        <end position="490"/>
    </location>
</feature>
<gene>
    <name evidence="5" type="ORF">FB463_000266</name>
    <name evidence="4" type="ORF">FFA01_27950</name>
</gene>
<feature type="domain" description="Amine oxidase" evidence="3">
    <location>
        <begin position="52"/>
        <end position="124"/>
    </location>
</feature>
<dbReference type="InterPro" id="IPR006311">
    <property type="entry name" value="TAT_signal"/>
</dbReference>
<feature type="region of interest" description="Disordered" evidence="1">
    <location>
        <begin position="28"/>
        <end position="54"/>
    </location>
</feature>
<proteinExistence type="predicted"/>
<evidence type="ECO:0000313" key="7">
    <source>
        <dbReference type="Proteomes" id="UP000522688"/>
    </source>
</evidence>
<dbReference type="OrthoDB" id="337830at2"/>
<dbReference type="InterPro" id="IPR050281">
    <property type="entry name" value="Flavin_monoamine_oxidase"/>
</dbReference>
<evidence type="ECO:0000256" key="1">
    <source>
        <dbReference type="SAM" id="MobiDB-lite"/>
    </source>
</evidence>
<dbReference type="Pfam" id="PF01593">
    <property type="entry name" value="Amino_oxidase"/>
    <property type="match status" value="2"/>
</dbReference>
<reference evidence="4 6" key="1">
    <citation type="submission" date="2019-07" db="EMBL/GenBank/DDBJ databases">
        <title>Whole genome shotgun sequence of Frigoribacterium faeni NBRC 103066.</title>
        <authorList>
            <person name="Hosoyama A."/>
            <person name="Uohara A."/>
            <person name="Ohji S."/>
            <person name="Ichikawa N."/>
        </authorList>
    </citation>
    <scope>NUCLEOTIDE SEQUENCE [LARGE SCALE GENOMIC DNA]</scope>
    <source>
        <strain evidence="4 6">NBRC 103066</strain>
    </source>
</reference>
<feature type="chain" id="PRO_5030725537" evidence="2">
    <location>
        <begin position="23"/>
        <end position="496"/>
    </location>
</feature>
<dbReference type="SUPFAM" id="SSF51905">
    <property type="entry name" value="FAD/NAD(P)-binding domain"/>
    <property type="match status" value="1"/>
</dbReference>
<sequence>MGISRRAFLTGSLSGATVLVLAACTPDAPSPAPTTGTPTPAPTPTATPPAGVSPSGFLRSSWADDAFARGASSYLATGSTATGRLTLAGSLDDRLFFAGEAVAARHGGTVYGARASGFDVADQIAAVATEGERIAVIGAGIAGATAARALADRGFDVVVVEARDRIGGRVHTVTDGSWPFPVELGVATLFGDAAPALRGALALAGVSTVRLGGDVEARTADGTATDLTAPLAAALATAAAWPAGDGDGRSAREVFAESGADDVSSAPDSTGVSDADRVAYLLDEILPARYGAEAGDLARSQIGDDLLPVDATLVTGGLETFVTGLLDDLDVLRGSTVVSVQYGDQGVGLRLATGESLSADRVVSTLPLGVLKEGAVEFSPSLPAGYTAAIDALGMGDQETLWLRFDRAFWSTEATVWAVLDDTAAYRLFVNLLPATGEPILVALTGGDSADATAALDDDAAVEAALTSLTPYLDLLSASPEPTGSPSGDPSATPAA</sequence>
<dbReference type="PROSITE" id="PS51318">
    <property type="entry name" value="TAT"/>
    <property type="match status" value="1"/>
</dbReference>
<protein>
    <submittedName>
        <fullName evidence="5">Putative NAD/FAD-dependent oxidoreductase</fullName>
    </submittedName>
</protein>
<comment type="caution">
    <text evidence="5">The sequence shown here is derived from an EMBL/GenBank/DDBJ whole genome shotgun (WGS) entry which is preliminary data.</text>
</comment>
<evidence type="ECO:0000259" key="3">
    <source>
        <dbReference type="Pfam" id="PF01593"/>
    </source>
</evidence>
<dbReference type="EMBL" id="BJUV01000039">
    <property type="protein sequence ID" value="GEK84486.1"/>
    <property type="molecule type" value="Genomic_DNA"/>
</dbReference>
<dbReference type="InterPro" id="IPR002937">
    <property type="entry name" value="Amino_oxidase"/>
</dbReference>
<dbReference type="Proteomes" id="UP000522688">
    <property type="component" value="Unassembled WGS sequence"/>
</dbReference>
<dbReference type="EMBL" id="JACGWW010000001">
    <property type="protein sequence ID" value="MBA8812042.1"/>
    <property type="molecule type" value="Genomic_DNA"/>
</dbReference>
<feature type="compositionally biased region" description="Low complexity" evidence="1">
    <location>
        <begin position="28"/>
        <end position="38"/>
    </location>
</feature>
<dbReference type="RefSeq" id="WP_146856808.1">
    <property type="nucleotide sequence ID" value="NZ_BAAAHR010000002.1"/>
</dbReference>
<feature type="region of interest" description="Disordered" evidence="1">
    <location>
        <begin position="476"/>
        <end position="496"/>
    </location>
</feature>
<dbReference type="SUPFAM" id="SSF54373">
    <property type="entry name" value="FAD-linked reductases, C-terminal domain"/>
    <property type="match status" value="1"/>
</dbReference>
<keyword evidence="6" id="KW-1185">Reference proteome</keyword>
<name>A0A7W3JFR3_9MICO</name>
<keyword evidence="2" id="KW-0732">Signal</keyword>
<accession>A0A7W3JFR3</accession>
<dbReference type="GO" id="GO:0016491">
    <property type="term" value="F:oxidoreductase activity"/>
    <property type="evidence" value="ECO:0007669"/>
    <property type="project" value="InterPro"/>
</dbReference>
<organism evidence="5 7">
    <name type="scientific">Frigoribacterium faeni</name>
    <dbReference type="NCBI Taxonomy" id="145483"/>
    <lineage>
        <taxon>Bacteria</taxon>
        <taxon>Bacillati</taxon>
        <taxon>Actinomycetota</taxon>
        <taxon>Actinomycetes</taxon>
        <taxon>Micrococcales</taxon>
        <taxon>Microbacteriaceae</taxon>
        <taxon>Frigoribacterium</taxon>
    </lineage>
</organism>
<dbReference type="Gene3D" id="3.90.660.10">
    <property type="match status" value="2"/>
</dbReference>
<evidence type="ECO:0000256" key="2">
    <source>
        <dbReference type="SAM" id="SignalP"/>
    </source>
</evidence>
<evidence type="ECO:0000313" key="5">
    <source>
        <dbReference type="EMBL" id="MBA8812042.1"/>
    </source>
</evidence>
<dbReference type="AlphaFoldDB" id="A0A7W3JFR3"/>
<reference evidence="5 7" key="2">
    <citation type="submission" date="2020-07" db="EMBL/GenBank/DDBJ databases">
        <title>Sequencing the genomes of 1000 actinobacteria strains.</title>
        <authorList>
            <person name="Klenk H.-P."/>
        </authorList>
    </citation>
    <scope>NUCLEOTIDE SEQUENCE [LARGE SCALE GENOMIC DNA]</scope>
    <source>
        <strain evidence="5 7">DSM 10309</strain>
    </source>
</reference>